<dbReference type="Pfam" id="PF03101">
    <property type="entry name" value="FAR1"/>
    <property type="match status" value="1"/>
</dbReference>
<dbReference type="InterPro" id="IPR004330">
    <property type="entry name" value="FAR1_DNA_bnd_dom"/>
</dbReference>
<keyword evidence="4" id="KW-1185">Reference proteome</keyword>
<dbReference type="PANTHER" id="PTHR46328">
    <property type="entry name" value="FAR-RED IMPAIRED RESPONSIVE (FAR1) FAMILY PROTEIN-RELATED"/>
    <property type="match status" value="1"/>
</dbReference>
<dbReference type="PANTHER" id="PTHR46328:SF31">
    <property type="entry name" value="PROTEIN FAR1-RELATED SEQUENCE 5-LIKE"/>
    <property type="match status" value="1"/>
</dbReference>
<evidence type="ECO:0000256" key="1">
    <source>
        <dbReference type="SAM" id="MobiDB-lite"/>
    </source>
</evidence>
<evidence type="ECO:0000313" key="4">
    <source>
        <dbReference type="Proteomes" id="UP001632038"/>
    </source>
</evidence>
<protein>
    <recommendedName>
        <fullName evidence="2">FAR1 domain-containing protein</fullName>
    </recommendedName>
</protein>
<feature type="compositionally biased region" description="Basic and acidic residues" evidence="1">
    <location>
        <begin position="58"/>
        <end position="73"/>
    </location>
</feature>
<accession>A0ABD3BJP4</accession>
<dbReference type="Proteomes" id="UP001632038">
    <property type="component" value="Unassembled WGS sequence"/>
</dbReference>
<evidence type="ECO:0000259" key="2">
    <source>
        <dbReference type="Pfam" id="PF03101"/>
    </source>
</evidence>
<organism evidence="3 4">
    <name type="scientific">Castilleja foliolosa</name>
    <dbReference type="NCBI Taxonomy" id="1961234"/>
    <lineage>
        <taxon>Eukaryota</taxon>
        <taxon>Viridiplantae</taxon>
        <taxon>Streptophyta</taxon>
        <taxon>Embryophyta</taxon>
        <taxon>Tracheophyta</taxon>
        <taxon>Spermatophyta</taxon>
        <taxon>Magnoliopsida</taxon>
        <taxon>eudicotyledons</taxon>
        <taxon>Gunneridae</taxon>
        <taxon>Pentapetalae</taxon>
        <taxon>asterids</taxon>
        <taxon>lamiids</taxon>
        <taxon>Lamiales</taxon>
        <taxon>Orobanchaceae</taxon>
        <taxon>Pedicularideae</taxon>
        <taxon>Castillejinae</taxon>
        <taxon>Castilleja</taxon>
    </lineage>
</organism>
<dbReference type="EMBL" id="JAVIJP010000081">
    <property type="protein sequence ID" value="KAL3617424.1"/>
    <property type="molecule type" value="Genomic_DNA"/>
</dbReference>
<comment type="caution">
    <text evidence="3">The sequence shown here is derived from an EMBL/GenBank/DDBJ whole genome shotgun (WGS) entry which is preliminary data.</text>
</comment>
<feature type="region of interest" description="Disordered" evidence="1">
    <location>
        <begin position="1"/>
        <end position="73"/>
    </location>
</feature>
<feature type="domain" description="FAR1" evidence="2">
    <location>
        <begin position="112"/>
        <end position="199"/>
    </location>
</feature>
<reference evidence="4" key="1">
    <citation type="journal article" date="2024" name="IScience">
        <title>Strigolactones Initiate the Formation of Haustorium-like Structures in Castilleja.</title>
        <authorList>
            <person name="Buerger M."/>
            <person name="Peterson D."/>
            <person name="Chory J."/>
        </authorList>
    </citation>
    <scope>NUCLEOTIDE SEQUENCE [LARGE SCALE GENOMIC DNA]</scope>
</reference>
<feature type="compositionally biased region" description="Acidic residues" evidence="1">
    <location>
        <begin position="33"/>
        <end position="53"/>
    </location>
</feature>
<gene>
    <name evidence="3" type="ORF">CASFOL_037745</name>
</gene>
<proteinExistence type="predicted"/>
<evidence type="ECO:0000313" key="3">
    <source>
        <dbReference type="EMBL" id="KAL3617424.1"/>
    </source>
</evidence>
<sequence>MQGGQVDIDNYGDDGIDDCVDGDGDRHGNAADDCADTVMDLDTDVNTDSDGEPGGDGNVERAGIEGKNTDKGCKRVKNHISPKKSKYYTPECAPEYRPYLDQEFKTLKDGIDFYRNYAAICGFDARKGSQRRAPDNTLVWKYVYCNREGEKNVSIDETSRERRRVSRRSECKTLIAFRLHTGGIYVVRRFIEHHSHELCH</sequence>
<name>A0ABD3BJP4_9LAMI</name>
<feature type="compositionally biased region" description="Acidic residues" evidence="1">
    <location>
        <begin position="10"/>
        <end position="22"/>
    </location>
</feature>
<dbReference type="AlphaFoldDB" id="A0ABD3BJP4"/>